<evidence type="ECO:0000256" key="3">
    <source>
        <dbReference type="ARBA" id="ARBA00022840"/>
    </source>
</evidence>
<organism evidence="5 6">
    <name type="scientific">Paenibacillus azoreducens</name>
    <dbReference type="NCBI Taxonomy" id="116718"/>
    <lineage>
        <taxon>Bacteria</taxon>
        <taxon>Bacillati</taxon>
        <taxon>Bacillota</taxon>
        <taxon>Bacilli</taxon>
        <taxon>Bacillales</taxon>
        <taxon>Paenibacillaceae</taxon>
        <taxon>Paenibacillus</taxon>
    </lineage>
</organism>
<keyword evidence="6" id="KW-1185">Reference proteome</keyword>
<dbReference type="GO" id="GO:0016787">
    <property type="term" value="F:hydrolase activity"/>
    <property type="evidence" value="ECO:0007669"/>
    <property type="project" value="UniProtKB-KW"/>
</dbReference>
<keyword evidence="1" id="KW-0547">Nucleotide-binding</keyword>
<evidence type="ECO:0000313" key="6">
    <source>
        <dbReference type="Proteomes" id="UP000682811"/>
    </source>
</evidence>
<accession>A0A920CNK7</accession>
<comment type="caution">
    <text evidence="5">The sequence shown here is derived from an EMBL/GenBank/DDBJ whole genome shotgun (WGS) entry which is preliminary data.</text>
</comment>
<protein>
    <submittedName>
        <fullName evidence="5">Kinase A inhibitor</fullName>
    </submittedName>
</protein>
<proteinExistence type="predicted"/>
<dbReference type="SUPFAM" id="SSF160467">
    <property type="entry name" value="PH0987 N-terminal domain-like"/>
    <property type="match status" value="1"/>
</dbReference>
<evidence type="ECO:0000313" key="5">
    <source>
        <dbReference type="EMBL" id="GIO45475.1"/>
    </source>
</evidence>
<dbReference type="NCBIfam" id="TIGR00370">
    <property type="entry name" value="5-oxoprolinase subunit PxpB"/>
    <property type="match status" value="1"/>
</dbReference>
<dbReference type="Gene3D" id="3.30.1360.40">
    <property type="match status" value="1"/>
</dbReference>
<name>A0A920CNK7_9BACL</name>
<evidence type="ECO:0000259" key="4">
    <source>
        <dbReference type="SMART" id="SM00796"/>
    </source>
</evidence>
<reference evidence="5 6" key="1">
    <citation type="submission" date="2021-03" db="EMBL/GenBank/DDBJ databases">
        <title>Antimicrobial resistance genes in bacteria isolated from Japanese honey, and their potential for conferring macrolide and lincosamide resistance in the American foulbrood pathogen Paenibacillus larvae.</title>
        <authorList>
            <person name="Okamoto M."/>
            <person name="Kumagai M."/>
            <person name="Kanamori H."/>
            <person name="Takamatsu D."/>
        </authorList>
    </citation>
    <scope>NUCLEOTIDE SEQUENCE [LARGE SCALE GENOMIC DNA]</scope>
    <source>
        <strain evidence="5 6">J34TS1</strain>
    </source>
</reference>
<dbReference type="Pfam" id="PF02682">
    <property type="entry name" value="CT_C_D"/>
    <property type="match status" value="1"/>
</dbReference>
<dbReference type="Proteomes" id="UP000682811">
    <property type="component" value="Unassembled WGS sequence"/>
</dbReference>
<dbReference type="PANTHER" id="PTHR34698">
    <property type="entry name" value="5-OXOPROLINASE SUBUNIT B"/>
    <property type="match status" value="1"/>
</dbReference>
<evidence type="ECO:0000256" key="2">
    <source>
        <dbReference type="ARBA" id="ARBA00022801"/>
    </source>
</evidence>
<dbReference type="PANTHER" id="PTHR34698:SF2">
    <property type="entry name" value="5-OXOPROLINASE SUBUNIT B"/>
    <property type="match status" value="1"/>
</dbReference>
<dbReference type="Gene3D" id="2.40.100.10">
    <property type="entry name" value="Cyclophilin-like"/>
    <property type="match status" value="1"/>
</dbReference>
<dbReference type="InterPro" id="IPR010016">
    <property type="entry name" value="PxpB"/>
</dbReference>
<dbReference type="GO" id="GO:0005524">
    <property type="term" value="F:ATP binding"/>
    <property type="evidence" value="ECO:0007669"/>
    <property type="project" value="UniProtKB-KW"/>
</dbReference>
<dbReference type="RefSeq" id="WP_272880269.1">
    <property type="nucleotide sequence ID" value="NZ_AP025343.1"/>
</dbReference>
<dbReference type="EMBL" id="BORT01000001">
    <property type="protein sequence ID" value="GIO45475.1"/>
    <property type="molecule type" value="Genomic_DNA"/>
</dbReference>
<sequence length="245" mass="26570">MKGDKDTGMHKLNMTAIGESALLVEFGNHIGEQVHEWVQAAAARLETDPFPGYLECVPSFTTLTVYYDLLQVKNAEGNGTAFDYVSSLIGKRFESIVADGTRPREVVEIPVCYGGEYGPDLAYVAEVNGLDEKEVIHIHTSRELLVYALGFAPGFPYLGGLPDGISAPRRATPRLCIPAGSVGIAGSQTGIYPLETPGGWQIIGRTPLALFQPEQDPPVLLKSGQYIRFKVIDPSEYERLAGGSR</sequence>
<keyword evidence="3" id="KW-0067">ATP-binding</keyword>
<feature type="domain" description="Carboxyltransferase" evidence="4">
    <location>
        <begin position="12"/>
        <end position="221"/>
    </location>
</feature>
<dbReference type="InterPro" id="IPR003833">
    <property type="entry name" value="CT_C_D"/>
</dbReference>
<dbReference type="SMART" id="SM00796">
    <property type="entry name" value="AHS1"/>
    <property type="match status" value="1"/>
</dbReference>
<keyword evidence="2" id="KW-0378">Hydrolase</keyword>
<gene>
    <name evidence="5" type="primary">kipI</name>
    <name evidence="5" type="ORF">J34TS1_02400</name>
</gene>
<dbReference type="InterPro" id="IPR029000">
    <property type="entry name" value="Cyclophilin-like_dom_sf"/>
</dbReference>
<dbReference type="SUPFAM" id="SSF50891">
    <property type="entry name" value="Cyclophilin-like"/>
    <property type="match status" value="1"/>
</dbReference>
<dbReference type="AlphaFoldDB" id="A0A920CNK7"/>
<evidence type="ECO:0000256" key="1">
    <source>
        <dbReference type="ARBA" id="ARBA00022741"/>
    </source>
</evidence>